<evidence type="ECO:0000313" key="4">
    <source>
        <dbReference type="EMBL" id="MCP2164047.1"/>
    </source>
</evidence>
<dbReference type="SMART" id="SM00065">
    <property type="entry name" value="GAF"/>
    <property type="match status" value="1"/>
</dbReference>
<dbReference type="SUPFAM" id="SSF55781">
    <property type="entry name" value="GAF domain-like"/>
    <property type="match status" value="1"/>
</dbReference>
<organism evidence="4 5">
    <name type="scientific">Goodfellowiella coeruleoviolacea</name>
    <dbReference type="NCBI Taxonomy" id="334858"/>
    <lineage>
        <taxon>Bacteria</taxon>
        <taxon>Bacillati</taxon>
        <taxon>Actinomycetota</taxon>
        <taxon>Actinomycetes</taxon>
        <taxon>Pseudonocardiales</taxon>
        <taxon>Pseudonocardiaceae</taxon>
        <taxon>Goodfellowiella</taxon>
    </lineage>
</organism>
<reference evidence="4" key="1">
    <citation type="submission" date="2022-06" db="EMBL/GenBank/DDBJ databases">
        <title>Genomic Encyclopedia of Archaeal and Bacterial Type Strains, Phase II (KMG-II): from individual species to whole genera.</title>
        <authorList>
            <person name="Goeker M."/>
        </authorList>
    </citation>
    <scope>NUCLEOTIDE SEQUENCE</scope>
    <source>
        <strain evidence="4">DSM 43935</strain>
    </source>
</reference>
<sequence>MTQPADALLHLLDLLARGAAGERLAQVAVAARTAGLSAAQLAQVEQATETALRIRRTLDEHRRRETELTALFDIASDLARLRDLDAILRSIVHRARMLLRADVAYLSLNDDPEGLTHMRVTDGSVSALFQALRLGMGEGLGGLVAQTARPYATADYFADGRFNHTTAIDTAVREEQLVAILGVPLTLGSRVIGVLYAAHRASREFTPDEVSLLSSLADHAAIAIDNAHLLAETRTALLELNAATETIRGHNEALRRAEEAHDRLTDLVLRGGDVPEVAAALAEVLGGGIVVCDPEGGQLARIGAAPPSVPAQPVAASRATGRAVPRDGIWVCAVLAGPELLGSIALSGRPDLAEADRRLFERASVVTALLLLLRRSVAEAENKVRGELIADLLTAPDREPAGLVARGRRLGVDLTADHAVLVAQGDGVSRDRLASAGARHCRVRSGLSGWHDDLLVMLLPGADAAGLAADAARELSAALGTPVTVGAADSHRTAAVAGPAALAAAHAQAARCLRALLAFDRRGHAATPAELGFVGMLLGDRADVAGYVTDTLGPVLDYDTRRGTELLATLRAFFACGGNLTRAADALHVHVNTVVQRLGRIAVLLGADWQSPERALEIQLALRLHRLS</sequence>
<dbReference type="InterPro" id="IPR029016">
    <property type="entry name" value="GAF-like_dom_sf"/>
</dbReference>
<dbReference type="InterPro" id="IPR025736">
    <property type="entry name" value="PucR_C-HTH_dom"/>
</dbReference>
<dbReference type="RefSeq" id="WP_407649479.1">
    <property type="nucleotide sequence ID" value="NZ_JAMTCK010000002.1"/>
</dbReference>
<evidence type="ECO:0000256" key="2">
    <source>
        <dbReference type="SAM" id="Coils"/>
    </source>
</evidence>
<evidence type="ECO:0000256" key="1">
    <source>
        <dbReference type="ARBA" id="ARBA00006754"/>
    </source>
</evidence>
<comment type="similarity">
    <text evidence="1">Belongs to the CdaR family.</text>
</comment>
<keyword evidence="5" id="KW-1185">Reference proteome</keyword>
<feature type="domain" description="GAF" evidence="3">
    <location>
        <begin position="83"/>
        <end position="234"/>
    </location>
</feature>
<evidence type="ECO:0000313" key="5">
    <source>
        <dbReference type="Proteomes" id="UP001206128"/>
    </source>
</evidence>
<dbReference type="Proteomes" id="UP001206128">
    <property type="component" value="Unassembled WGS sequence"/>
</dbReference>
<evidence type="ECO:0000259" key="3">
    <source>
        <dbReference type="SMART" id="SM00065"/>
    </source>
</evidence>
<dbReference type="AlphaFoldDB" id="A0AAE3KEM3"/>
<dbReference type="InterPro" id="IPR041522">
    <property type="entry name" value="CdaR_GGDEF"/>
</dbReference>
<dbReference type="Pfam" id="PF17853">
    <property type="entry name" value="GGDEF_2"/>
    <property type="match status" value="1"/>
</dbReference>
<dbReference type="InterPro" id="IPR042070">
    <property type="entry name" value="PucR_C-HTH_sf"/>
</dbReference>
<proteinExistence type="inferred from homology"/>
<feature type="coiled-coil region" evidence="2">
    <location>
        <begin position="240"/>
        <end position="267"/>
    </location>
</feature>
<keyword evidence="2" id="KW-0175">Coiled coil</keyword>
<dbReference type="Pfam" id="PF13556">
    <property type="entry name" value="HTH_30"/>
    <property type="match status" value="1"/>
</dbReference>
<accession>A0AAE3KEM3</accession>
<dbReference type="EMBL" id="JAMTCK010000002">
    <property type="protein sequence ID" value="MCP2164047.1"/>
    <property type="molecule type" value="Genomic_DNA"/>
</dbReference>
<dbReference type="PANTHER" id="PTHR33744">
    <property type="entry name" value="CARBOHYDRATE DIACID REGULATOR"/>
    <property type="match status" value="1"/>
</dbReference>
<dbReference type="PANTHER" id="PTHR33744:SF1">
    <property type="entry name" value="DNA-BINDING TRANSCRIPTIONAL ACTIVATOR ADER"/>
    <property type="match status" value="1"/>
</dbReference>
<dbReference type="InterPro" id="IPR003018">
    <property type="entry name" value="GAF"/>
</dbReference>
<name>A0AAE3KEM3_9PSEU</name>
<dbReference type="Pfam" id="PF01590">
    <property type="entry name" value="GAF"/>
    <property type="match status" value="1"/>
</dbReference>
<dbReference type="Gene3D" id="3.30.450.40">
    <property type="match status" value="1"/>
</dbReference>
<gene>
    <name evidence="4" type="ORF">LX83_000887</name>
</gene>
<protein>
    <submittedName>
        <fullName evidence="4">GAF domain-containing protein</fullName>
    </submittedName>
</protein>
<comment type="caution">
    <text evidence="4">The sequence shown here is derived from an EMBL/GenBank/DDBJ whole genome shotgun (WGS) entry which is preliminary data.</text>
</comment>
<dbReference type="InterPro" id="IPR051448">
    <property type="entry name" value="CdaR-like_regulators"/>
</dbReference>
<dbReference type="Gene3D" id="1.10.10.2840">
    <property type="entry name" value="PucR C-terminal helix-turn-helix domain"/>
    <property type="match status" value="1"/>
</dbReference>